<feature type="transmembrane region" description="Helical" evidence="6">
    <location>
        <begin position="220"/>
        <end position="241"/>
    </location>
</feature>
<feature type="region of interest" description="Disordered" evidence="5">
    <location>
        <begin position="297"/>
        <end position="338"/>
    </location>
</feature>
<dbReference type="InParanoid" id="A0A1J7IWB4"/>
<keyword evidence="2 6" id="KW-0812">Transmembrane</keyword>
<dbReference type="OrthoDB" id="4148662at2759"/>
<proteinExistence type="predicted"/>
<feature type="compositionally biased region" description="Low complexity" evidence="5">
    <location>
        <begin position="152"/>
        <end position="204"/>
    </location>
</feature>
<sequence length="338" mass="35112">MAANPFISNGTCYYEAGEETDSSFIPCGNDALGHKTCCQAGDTCLSSRACFNLKYGLTYLAGCSDPDYQDPSCPEKPRLDDSPWVGLVTCADSNLWSACPEHGKPSTLRSADSCTCIEPSGAAFTDATRLTDIVVLPTSLGGPVVWQQGHLPTSTTSTSTSLPTSSSAKTSSSSSGTSSSPSPAITVPPTAAPSSPSSAPTAQPLVEGSQSMSASAKAGIGAGVTLAVLAIMAGIAALLFVRRRRKKMAMQTLQHQTLDDQGTEPKYAWSPSTVATTRVSELDSRAARPWSMRTELEDVNSSPRSIGAAFDDAEGGREGHHVAKAQQQGPGPFAELQG</sequence>
<protein>
    <submittedName>
        <fullName evidence="7">Uncharacterized protein</fullName>
    </submittedName>
</protein>
<evidence type="ECO:0000256" key="2">
    <source>
        <dbReference type="ARBA" id="ARBA00022692"/>
    </source>
</evidence>
<evidence type="ECO:0000313" key="8">
    <source>
        <dbReference type="Proteomes" id="UP000182658"/>
    </source>
</evidence>
<dbReference type="Proteomes" id="UP000182658">
    <property type="component" value="Unassembled WGS sequence"/>
</dbReference>
<dbReference type="EMBL" id="KV875102">
    <property type="protein sequence ID" value="OIW25401.1"/>
    <property type="molecule type" value="Genomic_DNA"/>
</dbReference>
<name>A0A1J7IWB4_9PEZI</name>
<dbReference type="InterPro" id="IPR051694">
    <property type="entry name" value="Immunoregulatory_rcpt-like"/>
</dbReference>
<dbReference type="PANTHER" id="PTHR15549">
    <property type="entry name" value="PAIRED IMMUNOGLOBULIN-LIKE TYPE 2 RECEPTOR"/>
    <property type="match status" value="1"/>
</dbReference>
<gene>
    <name evidence="7" type="ORF">CONLIGDRAFT_718239</name>
</gene>
<evidence type="ECO:0000256" key="5">
    <source>
        <dbReference type="SAM" id="MobiDB-lite"/>
    </source>
</evidence>
<keyword evidence="4 6" id="KW-0472">Membrane</keyword>
<feature type="region of interest" description="Disordered" evidence="5">
    <location>
        <begin position="145"/>
        <end position="208"/>
    </location>
</feature>
<evidence type="ECO:0000256" key="3">
    <source>
        <dbReference type="ARBA" id="ARBA00022989"/>
    </source>
</evidence>
<evidence type="ECO:0000313" key="7">
    <source>
        <dbReference type="EMBL" id="OIW25401.1"/>
    </source>
</evidence>
<reference evidence="7 8" key="1">
    <citation type="submission" date="2016-10" db="EMBL/GenBank/DDBJ databases">
        <title>Draft genome sequence of Coniochaeta ligniaria NRRL30616, a lignocellulolytic fungus for bioabatement of inhibitors in plant biomass hydrolysates.</title>
        <authorList>
            <consortium name="DOE Joint Genome Institute"/>
            <person name="Jimenez D.J."/>
            <person name="Hector R.E."/>
            <person name="Riley R."/>
            <person name="Sun H."/>
            <person name="Grigoriev I.V."/>
            <person name="Van Elsas J.D."/>
            <person name="Nichols N.N."/>
        </authorList>
    </citation>
    <scope>NUCLEOTIDE SEQUENCE [LARGE SCALE GENOMIC DNA]</scope>
    <source>
        <strain evidence="7 8">NRRL 30616</strain>
    </source>
</reference>
<accession>A0A1J7IWB4</accession>
<comment type="subcellular location">
    <subcellularLocation>
        <location evidence="1">Membrane</location>
        <topology evidence="1">Single-pass membrane protein</topology>
    </subcellularLocation>
</comment>
<evidence type="ECO:0000256" key="6">
    <source>
        <dbReference type="SAM" id="Phobius"/>
    </source>
</evidence>
<evidence type="ECO:0000256" key="4">
    <source>
        <dbReference type="ARBA" id="ARBA00023136"/>
    </source>
</evidence>
<dbReference type="GO" id="GO:0016020">
    <property type="term" value="C:membrane"/>
    <property type="evidence" value="ECO:0007669"/>
    <property type="project" value="UniProtKB-SubCell"/>
</dbReference>
<keyword evidence="3 6" id="KW-1133">Transmembrane helix</keyword>
<dbReference type="AlphaFoldDB" id="A0A1J7IWB4"/>
<dbReference type="STRING" id="1408157.A0A1J7IWB4"/>
<organism evidence="7 8">
    <name type="scientific">Coniochaeta ligniaria NRRL 30616</name>
    <dbReference type="NCBI Taxonomy" id="1408157"/>
    <lineage>
        <taxon>Eukaryota</taxon>
        <taxon>Fungi</taxon>
        <taxon>Dikarya</taxon>
        <taxon>Ascomycota</taxon>
        <taxon>Pezizomycotina</taxon>
        <taxon>Sordariomycetes</taxon>
        <taxon>Sordariomycetidae</taxon>
        <taxon>Coniochaetales</taxon>
        <taxon>Coniochaetaceae</taxon>
        <taxon>Coniochaeta</taxon>
    </lineage>
</organism>
<dbReference type="GO" id="GO:0071944">
    <property type="term" value="C:cell periphery"/>
    <property type="evidence" value="ECO:0007669"/>
    <property type="project" value="UniProtKB-ARBA"/>
</dbReference>
<keyword evidence="8" id="KW-1185">Reference proteome</keyword>
<evidence type="ECO:0000256" key="1">
    <source>
        <dbReference type="ARBA" id="ARBA00004167"/>
    </source>
</evidence>